<accession>A0A9P5NA83</accession>
<dbReference type="Proteomes" id="UP000724874">
    <property type="component" value="Unassembled WGS sequence"/>
</dbReference>
<sequence length="603" mass="68109">MPQQTPPLDHSRGRAFISDGDIYYSPNCSRSVAVPNWNPSYPFAVGAASLRWHQTPEWWTDVFGFLSFTPSVPSFEGYVFGHLCDYLNNINEVDTPWGTGYQLQQSKSSAWCYLEDILIVILHILREKFFLQLKPYFLPPPPSLLGFDQVFFSARGARYRIGCTRDWFIVWIGLLSFYIACIEGEPDPLQVPDWFNFLASEKEVDQLWLSRLYDVIMSVFWRQTHHTGSFIDLTNKGGEGADLVKWLCVWNVPVWYHWLEVEQGQTWRRAFAYIQPPPEHLQNVMTLIYRSPSPPSMPPTTLEQQPLSSPNLPHHSESSILPELEFEKAWEAGSQACYDSFQNEWDLCEYFATPGDPDCISNDDDDGDGNFGPDFGNYSSTSHSCNDSPNSQQKKAMEFVAQRVEVHAGVIPLPAPLLSNDENGLNLIPSQVVDIVAYLFTHYGYRPTIAIPPNPSTPDKARWNDLVKTVGLRAKDSNPPPVDFGLSCFDFLQGLQMTNGPLPIIYDLKHQCPIALNIAALRLLFQKVGDLFLLQGSCLALDPQAPWMIALTTATDVVKVFCLVVSPGKHSSMSLACCLLEMGMTFFTLLLLQHQPSIRLQAH</sequence>
<keyword evidence="3" id="KW-1185">Reference proteome</keyword>
<organism evidence="2 3">
    <name type="scientific">Gymnopilus junonius</name>
    <name type="common">Spectacular rustgill mushroom</name>
    <name type="synonym">Gymnopilus spectabilis subsp. junonius</name>
    <dbReference type="NCBI Taxonomy" id="109634"/>
    <lineage>
        <taxon>Eukaryota</taxon>
        <taxon>Fungi</taxon>
        <taxon>Dikarya</taxon>
        <taxon>Basidiomycota</taxon>
        <taxon>Agaricomycotina</taxon>
        <taxon>Agaricomycetes</taxon>
        <taxon>Agaricomycetidae</taxon>
        <taxon>Agaricales</taxon>
        <taxon>Agaricineae</taxon>
        <taxon>Hymenogastraceae</taxon>
        <taxon>Gymnopilus</taxon>
    </lineage>
</organism>
<comment type="caution">
    <text evidence="2">The sequence shown here is derived from an EMBL/GenBank/DDBJ whole genome shotgun (WGS) entry which is preliminary data.</text>
</comment>
<evidence type="ECO:0000313" key="2">
    <source>
        <dbReference type="EMBL" id="KAF8871340.1"/>
    </source>
</evidence>
<proteinExistence type="predicted"/>
<name>A0A9P5NA83_GYMJU</name>
<evidence type="ECO:0000256" key="1">
    <source>
        <dbReference type="SAM" id="MobiDB-lite"/>
    </source>
</evidence>
<evidence type="ECO:0000313" key="3">
    <source>
        <dbReference type="Proteomes" id="UP000724874"/>
    </source>
</evidence>
<protein>
    <submittedName>
        <fullName evidence="2">Uncharacterized protein</fullName>
    </submittedName>
</protein>
<dbReference type="AlphaFoldDB" id="A0A9P5NA83"/>
<dbReference type="EMBL" id="JADNYJ010000312">
    <property type="protein sequence ID" value="KAF8871340.1"/>
    <property type="molecule type" value="Genomic_DNA"/>
</dbReference>
<dbReference type="OrthoDB" id="3237250at2759"/>
<reference evidence="2" key="1">
    <citation type="submission" date="2020-11" db="EMBL/GenBank/DDBJ databases">
        <authorList>
            <consortium name="DOE Joint Genome Institute"/>
            <person name="Ahrendt S."/>
            <person name="Riley R."/>
            <person name="Andreopoulos W."/>
            <person name="LaButti K."/>
            <person name="Pangilinan J."/>
            <person name="Ruiz-duenas F.J."/>
            <person name="Barrasa J.M."/>
            <person name="Sanchez-Garcia M."/>
            <person name="Camarero S."/>
            <person name="Miyauchi S."/>
            <person name="Serrano A."/>
            <person name="Linde D."/>
            <person name="Babiker R."/>
            <person name="Drula E."/>
            <person name="Ayuso-Fernandez I."/>
            <person name="Pacheco R."/>
            <person name="Padilla G."/>
            <person name="Ferreira P."/>
            <person name="Barriuso J."/>
            <person name="Kellner H."/>
            <person name="Castanera R."/>
            <person name="Alfaro M."/>
            <person name="Ramirez L."/>
            <person name="Pisabarro A.G."/>
            <person name="Kuo A."/>
            <person name="Tritt A."/>
            <person name="Lipzen A."/>
            <person name="He G."/>
            <person name="Yan M."/>
            <person name="Ng V."/>
            <person name="Cullen D."/>
            <person name="Martin F."/>
            <person name="Rosso M.-N."/>
            <person name="Henrissat B."/>
            <person name="Hibbett D."/>
            <person name="Martinez A.T."/>
            <person name="Grigoriev I.V."/>
        </authorList>
    </citation>
    <scope>NUCLEOTIDE SEQUENCE</scope>
    <source>
        <strain evidence="2">AH 44721</strain>
    </source>
</reference>
<feature type="compositionally biased region" description="Polar residues" evidence="1">
    <location>
        <begin position="301"/>
        <end position="311"/>
    </location>
</feature>
<feature type="region of interest" description="Disordered" evidence="1">
    <location>
        <begin position="294"/>
        <end position="315"/>
    </location>
</feature>
<gene>
    <name evidence="2" type="ORF">CPB84DRAFT_1855071</name>
</gene>